<evidence type="ECO:0000313" key="2">
    <source>
        <dbReference type="EMBL" id="MFI2475884.1"/>
    </source>
</evidence>
<evidence type="ECO:0000256" key="1">
    <source>
        <dbReference type="SAM" id="MobiDB-lite"/>
    </source>
</evidence>
<name>A0ABW7X4C2_9NOCA</name>
<keyword evidence="3" id="KW-1185">Reference proteome</keyword>
<dbReference type="EMBL" id="JBIRYO010000013">
    <property type="protein sequence ID" value="MFI2475884.1"/>
    <property type="molecule type" value="Genomic_DNA"/>
</dbReference>
<feature type="compositionally biased region" description="Basic and acidic residues" evidence="1">
    <location>
        <begin position="245"/>
        <end position="255"/>
    </location>
</feature>
<evidence type="ECO:0000313" key="3">
    <source>
        <dbReference type="Proteomes" id="UP001611415"/>
    </source>
</evidence>
<feature type="compositionally biased region" description="Low complexity" evidence="1">
    <location>
        <begin position="267"/>
        <end position="302"/>
    </location>
</feature>
<gene>
    <name evidence="2" type="ORF">ACH49W_21125</name>
</gene>
<proteinExistence type="predicted"/>
<organism evidence="2 3">
    <name type="scientific">Nocardia xishanensis</name>
    <dbReference type="NCBI Taxonomy" id="238964"/>
    <lineage>
        <taxon>Bacteria</taxon>
        <taxon>Bacillati</taxon>
        <taxon>Actinomycetota</taxon>
        <taxon>Actinomycetes</taxon>
        <taxon>Mycobacteriales</taxon>
        <taxon>Nocardiaceae</taxon>
        <taxon>Nocardia</taxon>
    </lineage>
</organism>
<evidence type="ECO:0008006" key="4">
    <source>
        <dbReference type="Google" id="ProtNLM"/>
    </source>
</evidence>
<feature type="region of interest" description="Disordered" evidence="1">
    <location>
        <begin position="411"/>
        <end position="509"/>
    </location>
</feature>
<feature type="compositionally biased region" description="Basic and acidic residues" evidence="1">
    <location>
        <begin position="361"/>
        <end position="370"/>
    </location>
</feature>
<dbReference type="SUPFAM" id="SSF140453">
    <property type="entry name" value="EsxAB dimer-like"/>
    <property type="match status" value="1"/>
</dbReference>
<sequence length="509" mass="54507">MTYYKASGDATVEQMLDGGAEGLLYFENYLPRYNRAHEKFGLGHGDIPDYKELYPTYDFERGMDLKVLANIADTLSKAIGATGAELDKQKVQLAAMPSVWQGQAGDAAHAILGQQAARAEIDRASAIAAALTVSATVTGLRSIIKNKAETVGAYWHKDKPDIDNTSRKAIDQHIYNAEHYMDYSLGRDSMDWLRDVFVPHVEGTYNNFKDVCKRTENDVRRIYGSLADSLAQLDTAAYPAPAEPETPKDTTKKENNNPGPPGPPGPSTQDTTKTTQDTKTTDDSTNPGNTSNPSNTTTTASTDSLLSGLASLSQVAEELSPLSSTLTSLVSQGMSSLTSAIEDGIEQATEKLGELVEPSQAEDKDGDGKPDQVAGTPGAEFDLAGKHLKFEMGLDGKLELVVTEDGQTREFNVTFDERGNPVISTGQSETPEEPKLSTPEPEQDQPPAPSTPEYPTGGVPAPTNEPVPTGGVPGIPPTRKEEDNEHESQVLPPEAPFDTGAELAEAGPL</sequence>
<protein>
    <recommendedName>
        <fullName evidence="4">WXG100 family type VII secretion target</fullName>
    </recommendedName>
</protein>
<feature type="region of interest" description="Disordered" evidence="1">
    <location>
        <begin position="357"/>
        <end position="379"/>
    </location>
</feature>
<reference evidence="2 3" key="1">
    <citation type="submission" date="2024-10" db="EMBL/GenBank/DDBJ databases">
        <title>The Natural Products Discovery Center: Release of the First 8490 Sequenced Strains for Exploring Actinobacteria Biosynthetic Diversity.</title>
        <authorList>
            <person name="Kalkreuter E."/>
            <person name="Kautsar S.A."/>
            <person name="Yang D."/>
            <person name="Bader C.D."/>
            <person name="Teijaro C.N."/>
            <person name="Fluegel L."/>
            <person name="Davis C.M."/>
            <person name="Simpson J.R."/>
            <person name="Lauterbach L."/>
            <person name="Steele A.D."/>
            <person name="Gui C."/>
            <person name="Meng S."/>
            <person name="Li G."/>
            <person name="Viehrig K."/>
            <person name="Ye F."/>
            <person name="Su P."/>
            <person name="Kiefer A.F."/>
            <person name="Nichols A."/>
            <person name="Cepeda A.J."/>
            <person name="Yan W."/>
            <person name="Fan B."/>
            <person name="Jiang Y."/>
            <person name="Adhikari A."/>
            <person name="Zheng C.-J."/>
            <person name="Schuster L."/>
            <person name="Cowan T.M."/>
            <person name="Smanski M.J."/>
            <person name="Chevrette M.G."/>
            <person name="De Carvalho L.P.S."/>
            <person name="Shen B."/>
        </authorList>
    </citation>
    <scope>NUCLEOTIDE SEQUENCE [LARGE SCALE GENOMIC DNA]</scope>
    <source>
        <strain evidence="2 3">NPDC019275</strain>
    </source>
</reference>
<comment type="caution">
    <text evidence="2">The sequence shown here is derived from an EMBL/GenBank/DDBJ whole genome shotgun (WGS) entry which is preliminary data.</text>
</comment>
<feature type="region of interest" description="Disordered" evidence="1">
    <location>
        <begin position="239"/>
        <end position="302"/>
    </location>
</feature>
<accession>A0ABW7X4C2</accession>
<dbReference type="RefSeq" id="WP_397093210.1">
    <property type="nucleotide sequence ID" value="NZ_JBIRYO010000013.1"/>
</dbReference>
<dbReference type="Proteomes" id="UP001611415">
    <property type="component" value="Unassembled WGS sequence"/>
</dbReference>
<feature type="compositionally biased region" description="Basic and acidic residues" evidence="1">
    <location>
        <begin position="478"/>
        <end position="488"/>
    </location>
</feature>
<dbReference type="InterPro" id="IPR036689">
    <property type="entry name" value="ESAT-6-like_sf"/>
</dbReference>